<organism evidence="2 3">
    <name type="scientific">Neisseria weixii</name>
    <dbReference type="NCBI Taxonomy" id="1853276"/>
    <lineage>
        <taxon>Bacteria</taxon>
        <taxon>Pseudomonadati</taxon>
        <taxon>Pseudomonadota</taxon>
        <taxon>Betaproteobacteria</taxon>
        <taxon>Neisseriales</taxon>
        <taxon>Neisseriaceae</taxon>
        <taxon>Neisseria</taxon>
    </lineage>
</organism>
<evidence type="ECO:0000313" key="2">
    <source>
        <dbReference type="EMBL" id="RPD89517.1"/>
    </source>
</evidence>
<evidence type="ECO:0000313" key="3">
    <source>
        <dbReference type="Proteomes" id="UP000272412"/>
    </source>
</evidence>
<protein>
    <submittedName>
        <fullName evidence="2">Uncharacterized protein</fullName>
    </submittedName>
</protein>
<sequence length="68" mass="8256">MSLRKRKQKIVLIMLVILSWFMFRPFSGSYENLITIFDNKKLKLNSIIIKIMKLLFQVMVGIQIYWFQ</sequence>
<name>A0A3N4N5U1_9NEIS</name>
<keyword evidence="1" id="KW-0472">Membrane</keyword>
<dbReference type="AlphaFoldDB" id="A0A3N4N5U1"/>
<dbReference type="Proteomes" id="UP000272412">
    <property type="component" value="Unassembled WGS sequence"/>
</dbReference>
<keyword evidence="1" id="KW-0812">Transmembrane</keyword>
<dbReference type="KEGG" id="nwx:CGZ65_04585"/>
<dbReference type="EMBL" id="RPFL01000006">
    <property type="protein sequence ID" value="RPD89517.1"/>
    <property type="molecule type" value="Genomic_DNA"/>
</dbReference>
<comment type="caution">
    <text evidence="2">The sequence shown here is derived from an EMBL/GenBank/DDBJ whole genome shotgun (WGS) entry which is preliminary data.</text>
</comment>
<proteinExistence type="predicted"/>
<keyword evidence="1" id="KW-1133">Transmembrane helix</keyword>
<accession>A0A3N4N5U1</accession>
<keyword evidence="3" id="KW-1185">Reference proteome</keyword>
<feature type="transmembrane region" description="Helical" evidence="1">
    <location>
        <begin position="47"/>
        <end position="67"/>
    </location>
</feature>
<gene>
    <name evidence="2" type="ORF">EGK74_03425</name>
</gene>
<evidence type="ECO:0000256" key="1">
    <source>
        <dbReference type="SAM" id="Phobius"/>
    </source>
</evidence>
<reference evidence="2 3" key="1">
    <citation type="submission" date="2018-11" db="EMBL/GenBank/DDBJ databases">
        <title>Neisseria weixii sp. nov. isolated from the rectal contents of plateau pika (Ochotona cruzoniae).</title>
        <authorList>
            <person name="Zhang G."/>
        </authorList>
    </citation>
    <scope>NUCLEOTIDE SEQUENCE [LARGE SCALE GENOMIC DNA]</scope>
    <source>
        <strain evidence="2 3">10009</strain>
    </source>
</reference>